<comment type="caution">
    <text evidence="8">The sequence shown here is derived from an EMBL/GenBank/DDBJ whole genome shotgun (WGS) entry which is preliminary data.</text>
</comment>
<evidence type="ECO:0000256" key="5">
    <source>
        <dbReference type="ARBA" id="ARBA00023136"/>
    </source>
</evidence>
<comment type="similarity">
    <text evidence="7">Belongs to the mitochondrial carrier (TC 2.A.29) family.</text>
</comment>
<evidence type="ECO:0000256" key="4">
    <source>
        <dbReference type="ARBA" id="ARBA00022989"/>
    </source>
</evidence>
<dbReference type="Proteomes" id="UP000268093">
    <property type="component" value="Unassembled WGS sequence"/>
</dbReference>
<gene>
    <name evidence="8" type="ORF">BC936DRAFT_141277</name>
</gene>
<evidence type="ECO:0000313" key="9">
    <source>
        <dbReference type="Proteomes" id="UP000268093"/>
    </source>
</evidence>
<evidence type="ECO:0000313" key="8">
    <source>
        <dbReference type="EMBL" id="RUO96907.1"/>
    </source>
</evidence>
<organism evidence="8 9">
    <name type="scientific">Jimgerdemannia flammicorona</name>
    <dbReference type="NCBI Taxonomy" id="994334"/>
    <lineage>
        <taxon>Eukaryota</taxon>
        <taxon>Fungi</taxon>
        <taxon>Fungi incertae sedis</taxon>
        <taxon>Mucoromycota</taxon>
        <taxon>Mucoromycotina</taxon>
        <taxon>Endogonomycetes</taxon>
        <taxon>Endogonales</taxon>
        <taxon>Endogonaceae</taxon>
        <taxon>Jimgerdemannia</taxon>
    </lineage>
</organism>
<dbReference type="EMBL" id="RBNI01019162">
    <property type="protein sequence ID" value="RUO96907.1"/>
    <property type="molecule type" value="Genomic_DNA"/>
</dbReference>
<keyword evidence="5 6" id="KW-0472">Membrane</keyword>
<dbReference type="OrthoDB" id="18574at2759"/>
<dbReference type="PROSITE" id="PS50920">
    <property type="entry name" value="SOLCAR"/>
    <property type="match status" value="2"/>
</dbReference>
<accession>A0A433A2I9</accession>
<dbReference type="Gene3D" id="1.50.40.10">
    <property type="entry name" value="Mitochondrial carrier domain"/>
    <property type="match status" value="1"/>
</dbReference>
<evidence type="ECO:0000256" key="2">
    <source>
        <dbReference type="ARBA" id="ARBA00022692"/>
    </source>
</evidence>
<keyword evidence="4" id="KW-1133">Transmembrane helix</keyword>
<reference evidence="8 9" key="1">
    <citation type="journal article" date="2018" name="New Phytol.">
        <title>Phylogenomics of Endogonaceae and evolution of mycorrhizas within Mucoromycota.</title>
        <authorList>
            <person name="Chang Y."/>
            <person name="Desiro A."/>
            <person name="Na H."/>
            <person name="Sandor L."/>
            <person name="Lipzen A."/>
            <person name="Clum A."/>
            <person name="Barry K."/>
            <person name="Grigoriev I.V."/>
            <person name="Martin F.M."/>
            <person name="Stajich J.E."/>
            <person name="Smith M.E."/>
            <person name="Bonito G."/>
            <person name="Spatafora J.W."/>
        </authorList>
    </citation>
    <scope>NUCLEOTIDE SEQUENCE [LARGE SCALE GENOMIC DNA]</scope>
    <source>
        <strain evidence="8 9">GMNB39</strain>
    </source>
</reference>
<dbReference type="SUPFAM" id="SSF103506">
    <property type="entry name" value="Mitochondrial carrier"/>
    <property type="match status" value="1"/>
</dbReference>
<proteinExistence type="inferred from homology"/>
<evidence type="ECO:0000256" key="3">
    <source>
        <dbReference type="ARBA" id="ARBA00022737"/>
    </source>
</evidence>
<evidence type="ECO:0000256" key="7">
    <source>
        <dbReference type="RuleBase" id="RU000488"/>
    </source>
</evidence>
<sequence length="222" mass="25094">MYKGIVHAFRYIYVEEGVRGFYRGVVPSVVQIMPYMGLMFGSFDAFKRGIEWLKVSGVSSVQKLRKSVCAITLHALTQTIALQERNHFPTTNSTVEDTLCGALAGIFSKTGVFPMDVVRKRLQVQGPHRKDCVIANVPRYSGPMFLCIHQIIKHEGFFALYKGLVPGIVKAAPASAVTFLVYGKTREVLERWREEREKKREGVVREERGGMVRKVGREELRG</sequence>
<name>A0A433A2I9_9FUNG</name>
<feature type="repeat" description="Solcar" evidence="6">
    <location>
        <begin position="92"/>
        <end position="188"/>
    </location>
</feature>
<keyword evidence="2 6" id="KW-0812">Transmembrane</keyword>
<feature type="repeat" description="Solcar" evidence="6">
    <location>
        <begin position="1"/>
        <end position="49"/>
    </location>
</feature>
<keyword evidence="9" id="KW-1185">Reference proteome</keyword>
<comment type="subcellular location">
    <subcellularLocation>
        <location evidence="1">Membrane</location>
        <topology evidence="1">Multi-pass membrane protein</topology>
    </subcellularLocation>
</comment>
<evidence type="ECO:0000256" key="1">
    <source>
        <dbReference type="ARBA" id="ARBA00004141"/>
    </source>
</evidence>
<protein>
    <submittedName>
        <fullName evidence="8">Mitochondrial carrier domain-containing protein</fullName>
    </submittedName>
</protein>
<dbReference type="InterPro" id="IPR018108">
    <property type="entry name" value="MCP_transmembrane"/>
</dbReference>
<dbReference type="InterPro" id="IPR023395">
    <property type="entry name" value="MCP_dom_sf"/>
</dbReference>
<evidence type="ECO:0000256" key="6">
    <source>
        <dbReference type="PROSITE-ProRule" id="PRU00282"/>
    </source>
</evidence>
<keyword evidence="3" id="KW-0677">Repeat</keyword>
<dbReference type="Pfam" id="PF00153">
    <property type="entry name" value="Mito_carr"/>
    <property type="match status" value="2"/>
</dbReference>
<dbReference type="PANTHER" id="PTHR24089">
    <property type="entry name" value="SOLUTE CARRIER FAMILY 25"/>
    <property type="match status" value="1"/>
</dbReference>
<keyword evidence="7" id="KW-0813">Transport</keyword>
<dbReference type="AlphaFoldDB" id="A0A433A2I9"/>
<dbReference type="GO" id="GO:0016020">
    <property type="term" value="C:membrane"/>
    <property type="evidence" value="ECO:0007669"/>
    <property type="project" value="UniProtKB-SubCell"/>
</dbReference>